<dbReference type="InterPro" id="IPR026444">
    <property type="entry name" value="Secre_tail"/>
</dbReference>
<dbReference type="Gene3D" id="2.160.20.10">
    <property type="entry name" value="Single-stranded right-handed beta-helix, Pectin lyase-like"/>
    <property type="match status" value="2"/>
</dbReference>
<dbReference type="InterPro" id="IPR025965">
    <property type="entry name" value="FlgD/Vpr_Ig-like"/>
</dbReference>
<dbReference type="InterPro" id="IPR012334">
    <property type="entry name" value="Pectin_lyas_fold"/>
</dbReference>
<evidence type="ECO:0000259" key="3">
    <source>
        <dbReference type="Pfam" id="PF13229"/>
    </source>
</evidence>
<dbReference type="SMART" id="SM00710">
    <property type="entry name" value="PbH1"/>
    <property type="match status" value="6"/>
</dbReference>
<keyword evidence="1" id="KW-0677">Repeat</keyword>
<dbReference type="PANTHER" id="PTHR22990">
    <property type="entry name" value="F-BOX ONLY PROTEIN"/>
    <property type="match status" value="1"/>
</dbReference>
<feature type="domain" description="Right handed beta helix" evidence="3">
    <location>
        <begin position="347"/>
        <end position="448"/>
    </location>
</feature>
<dbReference type="EMBL" id="JACQXR010000041">
    <property type="protein sequence ID" value="MBI4726270.1"/>
    <property type="molecule type" value="Genomic_DNA"/>
</dbReference>
<dbReference type="NCBIfam" id="TIGR04183">
    <property type="entry name" value="Por_Secre_tail"/>
    <property type="match status" value="1"/>
</dbReference>
<feature type="signal peptide" evidence="2">
    <location>
        <begin position="1"/>
        <end position="25"/>
    </location>
</feature>
<dbReference type="InterPro" id="IPR039448">
    <property type="entry name" value="Beta_helix"/>
</dbReference>
<dbReference type="InterPro" id="IPR051550">
    <property type="entry name" value="SCF-Subunits/Alg-Epimerases"/>
</dbReference>
<dbReference type="Pfam" id="PF13229">
    <property type="entry name" value="Beta_helix"/>
    <property type="match status" value="2"/>
</dbReference>
<sequence length="1119" mass="121623">MKRSKFIFAFVTLLLAFGMTQKVYATNVSGDVSGTWTTAGSPYIVTGSITVPDQQTLTIEPGVAIKFNGNYQFLVSGKLIAVGTETDSIKFLSNQTTPTKGYWRDISFSAPEKGSLMKYCVVKHGGNAGFQTGPVTFTSTWDSVSIENCLIDSSAYDGLYVGTNSAPQITNCQVRNCEKYGINWLSAVYAALDNNVITGNKLSPLNIPSEMIVRLGSGLQLSGNDSNFIYVRGGSITTSGIWRKLGNLPYVIYNSGITLADQRELTIEPGVAIKFNGLYRFTVNGKLVAVGTETDSIKFLSNKATPAKGDWYDIYFSAPEKGSLMKYCVVKHGGNSGYGTGQVSFASTGDSVNIENCLIDSSATAGLYVGTNSAPKITRCTMLNSGYGVSWLSTLAGSIDNCAFSNNDRGISVTANAALKPRYCAIAQNDTGVYVNVSSTTLKPDFGTATEPGYNTIKGNAAWNFYNNSGTTYTLNAIGNDWGLYDSTSIDNTIYDDPTTGRVDFMPFLGPLWSDVNYATAYNNGKKLARKAGADELHLTFQRKGRVCYSSSADAGANWLNAIELADPGYAWGPCIAMNASSQPCIAYPKATEIYTGLQFAKYDGANWQFAPVILQTHMVGGFNVSPPSMVINASDTVHLAVETSQGTADGYWWFAWYYKFAANDPSTIIERKKIDSMFVHDEPWLKSPSIAMDPLGNCHIVYTKSMITVNPGDVYYAEQAGGVWQAPVNLSNSEATSSEASIEAYGDSLHVTWVEATSDVEKEVWRMSKEVGKIAWEPSWFVSNTPTQLSEVPVTFGGITFWSEYEGTNYETDYYSPTLGTRVNLSNTTTESVHPQGVVSFDASKLYSVWTESYNGLVDNAIAEIKFGTVTLPAKLAYYAVGVGSETASGYTIYRDGDTTYPSGISVDYAADELVYNLPYLNLGYDYTLQVVGYHESSGKWNEQVKLDGKIARVLKVTAGVPDTVRIPIPENYYADDKKVELKVRKLTGDYAAVSNITLYRTEIATKPGKSSGGAQFAEGAVTPLALDFKLNQNIPNPFSGKTNISYQSPQNGKVTLKVYNLQGQVVKVLVDKEQPAGYYNVAWDGKSDAGKKISNGVYFYRLTTDSGIATKKLVFVK</sequence>
<feature type="domain" description="FlgD/Vpr Ig-like" evidence="4">
    <location>
        <begin position="1042"/>
        <end position="1108"/>
    </location>
</feature>
<protein>
    <submittedName>
        <fullName evidence="5">Right-handed parallel beta-helix repeat-containing protein</fullName>
    </submittedName>
</protein>
<dbReference type="Proteomes" id="UP000736328">
    <property type="component" value="Unassembled WGS sequence"/>
</dbReference>
<dbReference type="Gene3D" id="2.60.40.4070">
    <property type="match status" value="1"/>
</dbReference>
<dbReference type="Pfam" id="PF13860">
    <property type="entry name" value="FlgD_ig"/>
    <property type="match status" value="1"/>
</dbReference>
<evidence type="ECO:0000256" key="2">
    <source>
        <dbReference type="SAM" id="SignalP"/>
    </source>
</evidence>
<evidence type="ECO:0000256" key="1">
    <source>
        <dbReference type="ARBA" id="ARBA00022737"/>
    </source>
</evidence>
<feature type="domain" description="Right handed beta helix" evidence="3">
    <location>
        <begin position="144"/>
        <end position="226"/>
    </location>
</feature>
<proteinExistence type="predicted"/>
<evidence type="ECO:0000313" key="6">
    <source>
        <dbReference type="Proteomes" id="UP000736328"/>
    </source>
</evidence>
<dbReference type="SUPFAM" id="SSF51126">
    <property type="entry name" value="Pectin lyase-like"/>
    <property type="match status" value="2"/>
</dbReference>
<dbReference type="GO" id="GO:0006511">
    <property type="term" value="P:ubiquitin-dependent protein catabolic process"/>
    <property type="evidence" value="ECO:0007669"/>
    <property type="project" value="TreeGrafter"/>
</dbReference>
<feature type="chain" id="PRO_5036859030" evidence="2">
    <location>
        <begin position="26"/>
        <end position="1119"/>
    </location>
</feature>
<name>A0A933I9D4_UNCT6</name>
<dbReference type="PANTHER" id="PTHR22990:SF15">
    <property type="entry name" value="F-BOX ONLY PROTEIN 10"/>
    <property type="match status" value="1"/>
</dbReference>
<accession>A0A933I9D4</accession>
<dbReference type="InterPro" id="IPR006626">
    <property type="entry name" value="PbH1"/>
</dbReference>
<keyword evidence="2" id="KW-0732">Signal</keyword>
<reference evidence="5" key="1">
    <citation type="submission" date="2020-07" db="EMBL/GenBank/DDBJ databases">
        <title>Huge and variable diversity of episymbiotic CPR bacteria and DPANN archaea in groundwater ecosystems.</title>
        <authorList>
            <person name="He C.Y."/>
            <person name="Keren R."/>
            <person name="Whittaker M."/>
            <person name="Farag I.F."/>
            <person name="Doudna J."/>
            <person name="Cate J.H.D."/>
            <person name="Banfield J.F."/>
        </authorList>
    </citation>
    <scope>NUCLEOTIDE SEQUENCE</scope>
    <source>
        <strain evidence="5">NC_groundwater_1520_Pr4_B-0.1um_53_5</strain>
    </source>
</reference>
<evidence type="ECO:0000313" key="5">
    <source>
        <dbReference type="EMBL" id="MBI4726270.1"/>
    </source>
</evidence>
<dbReference type="InterPro" id="IPR011050">
    <property type="entry name" value="Pectin_lyase_fold/virulence"/>
</dbReference>
<gene>
    <name evidence="5" type="ORF">HY768_03425</name>
</gene>
<organism evidence="5 6">
    <name type="scientific">candidate division TA06 bacterium</name>
    <dbReference type="NCBI Taxonomy" id="2250710"/>
    <lineage>
        <taxon>Bacteria</taxon>
        <taxon>Bacteria division TA06</taxon>
    </lineage>
</organism>
<dbReference type="AlphaFoldDB" id="A0A933I9D4"/>
<comment type="caution">
    <text evidence="5">The sequence shown here is derived from an EMBL/GenBank/DDBJ whole genome shotgun (WGS) entry which is preliminary data.</text>
</comment>
<evidence type="ECO:0000259" key="4">
    <source>
        <dbReference type="Pfam" id="PF13860"/>
    </source>
</evidence>